<evidence type="ECO:0000256" key="1">
    <source>
        <dbReference type="SAM" id="Phobius"/>
    </source>
</evidence>
<dbReference type="RefSeq" id="WP_145245387.1">
    <property type="nucleotide sequence ID" value="NZ_CP036278.1"/>
</dbReference>
<name>A0A518AIA0_9BACT</name>
<feature type="transmembrane region" description="Helical" evidence="1">
    <location>
        <begin position="150"/>
        <end position="173"/>
    </location>
</feature>
<dbReference type="OrthoDB" id="266981at2"/>
<sequence length="247" mass="26751">MWCQQCGQDVPAISTEGGVPGACPRCGHASARTASKVAEPVLVAEASDDWHSERRMRHIGRSLRTPLAAGKRTASDDAIHWLDMTAVPSTDQSKRNYPSTKSTRRKKLMKRPADYRMQWFAWFAVSVGLGLVAGGVGLMGMGLFGEDNGFWQWGVGVALAGQALLIAGLIRVLTSLWNNSRLATRRLIDIEQDLAEVGRTAEAIIARQAGGSSVFYGELARGASPTLLMANLKGQIDHLATRLHQDV</sequence>
<evidence type="ECO:0000313" key="3">
    <source>
        <dbReference type="Proteomes" id="UP000315750"/>
    </source>
</evidence>
<keyword evidence="1" id="KW-1133">Transmembrane helix</keyword>
<protein>
    <submittedName>
        <fullName evidence="2">Uncharacterized protein</fullName>
    </submittedName>
</protein>
<dbReference type="KEGG" id="amuc:Pan181_05850"/>
<keyword evidence="1" id="KW-0812">Transmembrane</keyword>
<evidence type="ECO:0000313" key="2">
    <source>
        <dbReference type="EMBL" id="QDU54404.1"/>
    </source>
</evidence>
<keyword evidence="1" id="KW-0472">Membrane</keyword>
<reference evidence="2 3" key="1">
    <citation type="submission" date="2019-02" db="EMBL/GenBank/DDBJ databases">
        <title>Deep-cultivation of Planctomycetes and their phenomic and genomic characterization uncovers novel biology.</title>
        <authorList>
            <person name="Wiegand S."/>
            <person name="Jogler M."/>
            <person name="Boedeker C."/>
            <person name="Pinto D."/>
            <person name="Vollmers J."/>
            <person name="Rivas-Marin E."/>
            <person name="Kohn T."/>
            <person name="Peeters S.H."/>
            <person name="Heuer A."/>
            <person name="Rast P."/>
            <person name="Oberbeckmann S."/>
            <person name="Bunk B."/>
            <person name="Jeske O."/>
            <person name="Meyerdierks A."/>
            <person name="Storesund J.E."/>
            <person name="Kallscheuer N."/>
            <person name="Luecker S."/>
            <person name="Lage O.M."/>
            <person name="Pohl T."/>
            <person name="Merkel B.J."/>
            <person name="Hornburger P."/>
            <person name="Mueller R.-W."/>
            <person name="Bruemmer F."/>
            <person name="Labrenz M."/>
            <person name="Spormann A.M."/>
            <person name="Op den Camp H."/>
            <person name="Overmann J."/>
            <person name="Amann R."/>
            <person name="Jetten M.S.M."/>
            <person name="Mascher T."/>
            <person name="Medema M.H."/>
            <person name="Devos D.P."/>
            <person name="Kaster A.-K."/>
            <person name="Ovreas L."/>
            <person name="Rohde M."/>
            <person name="Galperin M.Y."/>
            <person name="Jogler C."/>
        </authorList>
    </citation>
    <scope>NUCLEOTIDE SEQUENCE [LARGE SCALE GENOMIC DNA]</scope>
    <source>
        <strain evidence="2 3">Pan181</strain>
    </source>
</reference>
<dbReference type="EMBL" id="CP036278">
    <property type="protein sequence ID" value="QDU54404.1"/>
    <property type="molecule type" value="Genomic_DNA"/>
</dbReference>
<dbReference type="AlphaFoldDB" id="A0A518AIA0"/>
<organism evidence="2 3">
    <name type="scientific">Aeoliella mucimassa</name>
    <dbReference type="NCBI Taxonomy" id="2527972"/>
    <lineage>
        <taxon>Bacteria</taxon>
        <taxon>Pseudomonadati</taxon>
        <taxon>Planctomycetota</taxon>
        <taxon>Planctomycetia</taxon>
        <taxon>Pirellulales</taxon>
        <taxon>Lacipirellulaceae</taxon>
        <taxon>Aeoliella</taxon>
    </lineage>
</organism>
<gene>
    <name evidence="2" type="ORF">Pan181_05850</name>
</gene>
<dbReference type="Proteomes" id="UP000315750">
    <property type="component" value="Chromosome"/>
</dbReference>
<keyword evidence="3" id="KW-1185">Reference proteome</keyword>
<proteinExistence type="predicted"/>
<accession>A0A518AIA0</accession>
<feature type="transmembrane region" description="Helical" evidence="1">
    <location>
        <begin position="119"/>
        <end position="144"/>
    </location>
</feature>